<evidence type="ECO:0000313" key="3">
    <source>
        <dbReference type="Proteomes" id="UP000322822"/>
    </source>
</evidence>
<dbReference type="EMBL" id="CP044067">
    <property type="protein sequence ID" value="QET05793.1"/>
    <property type="molecule type" value="Genomic_DNA"/>
</dbReference>
<evidence type="ECO:0000313" key="2">
    <source>
        <dbReference type="EMBL" id="QET05793.1"/>
    </source>
</evidence>
<name>A0A5P2HE56_9BURK</name>
<keyword evidence="1" id="KW-0175">Coiled coil</keyword>
<dbReference type="OrthoDB" id="9952691at2"/>
<gene>
    <name evidence="2" type="ORF">FOB72_27905</name>
</gene>
<organism evidence="2 3">
    <name type="scientific">Cupriavidus pauculus</name>
    <dbReference type="NCBI Taxonomy" id="82633"/>
    <lineage>
        <taxon>Bacteria</taxon>
        <taxon>Pseudomonadati</taxon>
        <taxon>Pseudomonadota</taxon>
        <taxon>Betaproteobacteria</taxon>
        <taxon>Burkholderiales</taxon>
        <taxon>Burkholderiaceae</taxon>
        <taxon>Cupriavidus</taxon>
    </lineage>
</organism>
<proteinExistence type="predicted"/>
<accession>A0A5P2HE56</accession>
<dbReference type="Proteomes" id="UP000322822">
    <property type="component" value="Chromosome 2"/>
</dbReference>
<reference evidence="2 3" key="1">
    <citation type="submission" date="2019-09" db="EMBL/GenBank/DDBJ databases">
        <title>FDA dAtabase for Regulatory Grade micrObial Sequences (FDA-ARGOS): Supporting development and validation of Infectious Disease Dx tests.</title>
        <authorList>
            <person name="Sciortino C."/>
            <person name="Tallon L."/>
            <person name="Sadzewicz L."/>
            <person name="Vavikolanu K."/>
            <person name="Mehta A."/>
            <person name="Aluvathingal J."/>
            <person name="Nadendla S."/>
            <person name="Nandy P."/>
            <person name="Geyer C."/>
            <person name="Yan Y."/>
            <person name="Sichtig H."/>
        </authorList>
    </citation>
    <scope>NUCLEOTIDE SEQUENCE [LARGE SCALE GENOMIC DNA]</scope>
    <source>
        <strain evidence="2 3">FDAARGOS_664</strain>
    </source>
</reference>
<sequence length="224" mass="23144">MTRSNRTDPASRRDPLAALAASIAHAMREPLTVIGLEAGAAQRALRGGEGQTAGQTAGQIGDDEVAANLREGLRRIQEQAARAEAQIRCLHALMLAEGGLSGGVPGDCLALFDLGRAIDDVVPLARAAVYNAGFDLHVEVEPSLARVQGEHARVQHAVLGLLAETLDGLGSWTSAPPGAGRLELAARRDAHGSVTMALTLDGATLRSAELPVMPVSPVGARAHA</sequence>
<feature type="coiled-coil region" evidence="1">
    <location>
        <begin position="66"/>
        <end position="93"/>
    </location>
</feature>
<protein>
    <submittedName>
        <fullName evidence="2">Uncharacterized protein</fullName>
    </submittedName>
</protein>
<dbReference type="Gene3D" id="1.10.287.130">
    <property type="match status" value="1"/>
</dbReference>
<dbReference type="RefSeq" id="WP_150376298.1">
    <property type="nucleotide sequence ID" value="NZ_CP044067.1"/>
</dbReference>
<evidence type="ECO:0000256" key="1">
    <source>
        <dbReference type="SAM" id="Coils"/>
    </source>
</evidence>
<dbReference type="AlphaFoldDB" id="A0A5P2HE56"/>